<feature type="domain" description="Cell envelope-related transcriptional attenuator" evidence="3">
    <location>
        <begin position="834"/>
        <end position="999"/>
    </location>
</feature>
<feature type="compositionally biased region" description="Polar residues" evidence="2">
    <location>
        <begin position="66"/>
        <end position="75"/>
    </location>
</feature>
<accession>A0A7W7Q3Y5</accession>
<dbReference type="PANTHER" id="PTHR33392:SF6">
    <property type="entry name" value="POLYISOPRENYL-TEICHOIC ACID--PEPTIDOGLYCAN TEICHOIC ACID TRANSFERASE TAGU"/>
    <property type="match status" value="1"/>
</dbReference>
<reference evidence="5 6" key="1">
    <citation type="submission" date="2020-08" db="EMBL/GenBank/DDBJ databases">
        <title>Genomic Encyclopedia of Type Strains, Phase III (KMG-III): the genomes of soil and plant-associated and newly described type strains.</title>
        <authorList>
            <person name="Whitman W."/>
        </authorList>
    </citation>
    <scope>NUCLEOTIDE SEQUENCE [LARGE SCALE GENOMIC DNA]</scope>
    <source>
        <strain evidence="5 6">CECT 8960</strain>
    </source>
</reference>
<feature type="domain" description="LytR/CpsA/Psr regulator C-terminal" evidence="4">
    <location>
        <begin position="1119"/>
        <end position="1205"/>
    </location>
</feature>
<dbReference type="Pfam" id="PF03816">
    <property type="entry name" value="LytR_cpsA_psr"/>
    <property type="match status" value="1"/>
</dbReference>
<feature type="region of interest" description="Disordered" evidence="2">
    <location>
        <begin position="1"/>
        <end position="645"/>
    </location>
</feature>
<dbReference type="RefSeq" id="WP_184810656.1">
    <property type="nucleotide sequence ID" value="NZ_JACHJQ010000003.1"/>
</dbReference>
<evidence type="ECO:0000259" key="4">
    <source>
        <dbReference type="Pfam" id="PF13399"/>
    </source>
</evidence>
<feature type="compositionally biased region" description="Low complexity" evidence="2">
    <location>
        <begin position="265"/>
        <end position="285"/>
    </location>
</feature>
<evidence type="ECO:0000256" key="2">
    <source>
        <dbReference type="SAM" id="MobiDB-lite"/>
    </source>
</evidence>
<comment type="similarity">
    <text evidence="1">Belongs to the LytR/CpsA/Psr (LCP) family.</text>
</comment>
<evidence type="ECO:0000313" key="6">
    <source>
        <dbReference type="Proteomes" id="UP000520767"/>
    </source>
</evidence>
<feature type="region of interest" description="Disordered" evidence="2">
    <location>
        <begin position="1077"/>
        <end position="1118"/>
    </location>
</feature>
<sequence length="1236" mass="130439">MPDDERLGGTRDPHEYGRRHRREDGAAPGEDKPRRRRRSMEAGGGLSVADLVQKHTASRSDLTPVDPQQLQQNALVSGRRARQDRQGAEGPAGHGHPGETPRRQAPPPPSIADALSGESSDFPRDDRPRPGRRADRNGFPQDTAAPGRRPHPGEAARKGRRAAETPGPNSHHAAPPATPDAFAPGTFAPDTFAPDGGHHAFPPDVPGEGSGPRRHAVPAAPHPGEATRNGRRGGEPAGFPADLPAEPRRRGEGSGPRPRPRRGDAAGFPPDAPGRAGAGPDAFFPDTPGFPADLPGARRGGAADAYLPEGPGNGRPGGGPDAFFPETPGDGSHARRGEAPGFPAEAPGDGRNGRRAGGPDAFLPDGPGNGRPGGPDAFFPDAPGDGSHARRGEAPGFPADIPGEGSGPRARRGDGFPADLPADPRGARRGGPDAFFPDAPADVPHPGSRRTGEASGHHAVPGEPGFPGEAPQAPAPRPRPRRRGEASAHRAVPDPIGFPSEAPGEPVFPRDDAPLNGRRPGEAPIPGGRRPGEGSAHHPIPGGRRTGEASAHHPVPGDPNGFPGEPPFPRDDTPLNGRRPGETSAHYPVPGRQGPPTPPPGQWPGEPISEPRLTPAAIDAPDARPRSTGVPPVPPPLPPRGDDDLVSMTTEMEAIGEEVQKRRTIDHTLARFSAVHDEIKAEEREKKAKRRKLRPWQNDDSEMDRLDELDAQQSMAMRIPVIPDEDEARPEDEEPKGRLRKKKRKKWGKGSAGKAFVVFFAALVFVGTAAGWSFKAYIDAAATTVDALDPDSKAIQDAEAQLGDENFLLVGSDTRAGAAAEEGVGDENTIQGARSDTVMIAHIPKNRERVVVVSFPRDLEVTRPECEGWDAKSGELNGETHPAEEQVKINTAYQVGGPKCVTKMVQELSGLAINHFVGIDFHGFKEMVDAVEGVEVCVEQPMKDETLGTIVPEAGKNVKLSGDQALNFVRARKVEGDVTSDYGRIIRQQRFLSSLLRKAMSSEVLLDPGKLTAFVDAFSKATFGDNVGVDQLFTLGQSMQGVEAGRVTFITVPTVGESNERGNEDLRVEDTNALFEAIRQDTPLPGETPKKPADDASKGTPRQSTLQQDQPQGPVDPKTIKIQVLNGGNETGGIAGDTADALAEYGFQIMRVDAAPENIDKTAVIKYGKERIAEAQTLQAAVPGSVLQEDPSMAGAIMLVVGPGFDGEVVSPNGGGKTAEVPDNLSTVNAGDVSCA</sequence>
<dbReference type="EMBL" id="JACHJQ010000003">
    <property type="protein sequence ID" value="MBB4906443.1"/>
    <property type="molecule type" value="Genomic_DNA"/>
</dbReference>
<feature type="compositionally biased region" description="Acidic residues" evidence="2">
    <location>
        <begin position="723"/>
        <end position="734"/>
    </location>
</feature>
<feature type="compositionally biased region" description="Low complexity" evidence="2">
    <location>
        <begin position="173"/>
        <end position="190"/>
    </location>
</feature>
<feature type="region of interest" description="Disordered" evidence="2">
    <location>
        <begin position="683"/>
        <end position="745"/>
    </location>
</feature>
<dbReference type="Proteomes" id="UP000520767">
    <property type="component" value="Unassembled WGS sequence"/>
</dbReference>
<name>A0A7W7Q3Y5_9PSEU</name>
<feature type="compositionally biased region" description="Polar residues" evidence="2">
    <location>
        <begin position="1100"/>
        <end position="1111"/>
    </location>
</feature>
<dbReference type="NCBIfam" id="TIGR00350">
    <property type="entry name" value="lytR_cpsA_psr"/>
    <property type="match status" value="1"/>
</dbReference>
<feature type="compositionally biased region" description="Basic and acidic residues" evidence="2">
    <location>
        <begin position="1088"/>
        <end position="1097"/>
    </location>
</feature>
<protein>
    <submittedName>
        <fullName evidence="5">LCP family protein required for cell wall assembly</fullName>
    </submittedName>
</protein>
<dbReference type="Pfam" id="PF13399">
    <property type="entry name" value="LytR_C"/>
    <property type="match status" value="1"/>
</dbReference>
<feature type="compositionally biased region" description="Basic and acidic residues" evidence="2">
    <location>
        <begin position="151"/>
        <end position="163"/>
    </location>
</feature>
<dbReference type="AlphaFoldDB" id="A0A7W7Q3Y5"/>
<gene>
    <name evidence="5" type="ORF">FHR82_002663</name>
</gene>
<dbReference type="PANTHER" id="PTHR33392">
    <property type="entry name" value="POLYISOPRENYL-TEICHOIC ACID--PEPTIDOGLYCAN TEICHOIC ACID TRANSFERASE TAGU"/>
    <property type="match status" value="1"/>
</dbReference>
<dbReference type="InterPro" id="IPR004474">
    <property type="entry name" value="LytR_CpsA_psr"/>
</dbReference>
<evidence type="ECO:0000313" key="5">
    <source>
        <dbReference type="EMBL" id="MBB4906443.1"/>
    </source>
</evidence>
<feature type="compositionally biased region" description="Low complexity" evidence="2">
    <location>
        <begin position="615"/>
        <end position="630"/>
    </location>
</feature>
<comment type="caution">
    <text evidence="5">The sequence shown here is derived from an EMBL/GenBank/DDBJ whole genome shotgun (WGS) entry which is preliminary data.</text>
</comment>
<evidence type="ECO:0000256" key="1">
    <source>
        <dbReference type="ARBA" id="ARBA00006068"/>
    </source>
</evidence>
<dbReference type="InterPro" id="IPR027381">
    <property type="entry name" value="LytR/CpsA/Psr_C"/>
</dbReference>
<feature type="compositionally biased region" description="Basic and acidic residues" evidence="2">
    <location>
        <begin position="121"/>
        <end position="136"/>
    </location>
</feature>
<organism evidence="5 6">
    <name type="scientific">Actinophytocola algeriensis</name>
    <dbReference type="NCBI Taxonomy" id="1768010"/>
    <lineage>
        <taxon>Bacteria</taxon>
        <taxon>Bacillati</taxon>
        <taxon>Actinomycetota</taxon>
        <taxon>Actinomycetes</taxon>
        <taxon>Pseudonocardiales</taxon>
        <taxon>Pseudonocardiaceae</taxon>
    </lineage>
</organism>
<proteinExistence type="inferred from homology"/>
<feature type="compositionally biased region" description="Gly residues" evidence="2">
    <location>
        <begin position="311"/>
        <end position="320"/>
    </location>
</feature>
<feature type="compositionally biased region" description="Pro residues" evidence="2">
    <location>
        <begin position="593"/>
        <end position="602"/>
    </location>
</feature>
<dbReference type="InterPro" id="IPR050922">
    <property type="entry name" value="LytR/CpsA/Psr_CW_biosynth"/>
</dbReference>
<dbReference type="Gene3D" id="3.40.630.190">
    <property type="entry name" value="LCP protein"/>
    <property type="match status" value="1"/>
</dbReference>
<dbReference type="Gene3D" id="3.30.70.2390">
    <property type="match status" value="1"/>
</dbReference>
<feature type="compositionally biased region" description="Basic and acidic residues" evidence="2">
    <location>
        <begin position="1"/>
        <end position="33"/>
    </location>
</feature>
<feature type="compositionally biased region" description="Basic and acidic residues" evidence="2">
    <location>
        <begin position="483"/>
        <end position="492"/>
    </location>
</feature>
<keyword evidence="6" id="KW-1185">Reference proteome</keyword>
<evidence type="ECO:0000259" key="3">
    <source>
        <dbReference type="Pfam" id="PF03816"/>
    </source>
</evidence>